<keyword evidence="4" id="KW-0418">Kinase</keyword>
<protein>
    <submittedName>
        <fullName evidence="4">Protein kinase activating protein dpb11</fullName>
    </submittedName>
</protein>
<evidence type="ECO:0000259" key="3">
    <source>
        <dbReference type="PROSITE" id="PS50172"/>
    </source>
</evidence>
<dbReference type="CDD" id="cd17731">
    <property type="entry name" value="BRCT_TopBP1_rpt2_like"/>
    <property type="match status" value="1"/>
</dbReference>
<keyword evidence="4" id="KW-0808">Transferase</keyword>
<dbReference type="SUPFAM" id="SSF52113">
    <property type="entry name" value="BRCT domain"/>
    <property type="match status" value="3"/>
</dbReference>
<feature type="compositionally biased region" description="Polar residues" evidence="2">
    <location>
        <begin position="593"/>
        <end position="612"/>
    </location>
</feature>
<dbReference type="OrthoDB" id="251770at2759"/>
<dbReference type="PANTHER" id="PTHR13561">
    <property type="entry name" value="DNA REPLICATION REGULATOR DPB11-RELATED"/>
    <property type="match status" value="1"/>
</dbReference>
<feature type="region of interest" description="Disordered" evidence="2">
    <location>
        <begin position="249"/>
        <end position="268"/>
    </location>
</feature>
<feature type="compositionally biased region" description="Polar residues" evidence="2">
    <location>
        <begin position="750"/>
        <end position="760"/>
    </location>
</feature>
<keyword evidence="5" id="KW-1185">Reference proteome</keyword>
<name>A0A9W8WST3_9PLEO</name>
<feature type="compositionally biased region" description="Basic and acidic residues" evidence="2">
    <location>
        <begin position="546"/>
        <end position="563"/>
    </location>
</feature>
<dbReference type="GO" id="GO:0007095">
    <property type="term" value="P:mitotic G2 DNA damage checkpoint signaling"/>
    <property type="evidence" value="ECO:0007669"/>
    <property type="project" value="TreeGrafter"/>
</dbReference>
<dbReference type="Gene3D" id="3.40.50.10190">
    <property type="entry name" value="BRCT domain"/>
    <property type="match status" value="4"/>
</dbReference>
<evidence type="ECO:0000313" key="5">
    <source>
        <dbReference type="Proteomes" id="UP001140562"/>
    </source>
</evidence>
<dbReference type="SMART" id="SM00292">
    <property type="entry name" value="BRCT"/>
    <property type="match status" value="4"/>
</dbReference>
<proteinExistence type="predicted"/>
<dbReference type="InterPro" id="IPR001357">
    <property type="entry name" value="BRCT_dom"/>
</dbReference>
<feature type="region of interest" description="Disordered" evidence="2">
    <location>
        <begin position="806"/>
        <end position="843"/>
    </location>
</feature>
<gene>
    <name evidence="4" type="primary">DPB11</name>
    <name evidence="4" type="ORF">N0V87_008565</name>
</gene>
<dbReference type="GO" id="GO:0016301">
    <property type="term" value="F:kinase activity"/>
    <property type="evidence" value="ECO:0007669"/>
    <property type="project" value="UniProtKB-KW"/>
</dbReference>
<dbReference type="EMBL" id="JAPEUV010000125">
    <property type="protein sequence ID" value="KAJ4332195.1"/>
    <property type="molecule type" value="Genomic_DNA"/>
</dbReference>
<sequence>MNSQQCIGTGQLPLAGAILCCTALPHEQRAQLSAIGAQMGATIKLDLTSDVTHLVAGNTDSAKYKYVAKLREDVKVLSPGWLEALREVWMEGDDNMDVAGLEQQYRLPTFFGLRICLTGFDNPEQRKYIQETVDQNGAEYHGDLTKSVTHLIAAAPNGKKYEHALNWRMKIVSLEWFEQSLERGMVLEEALYNPTLPTEERGKDAWVRIEHPSPALGKRTRDAEQPQPLNPNRRKLRRAASTKLGTQGDALWAEIITPSGDQGKNEEDEWKEDNLFKQTTPHEDSPAIPPNDDETPHPDDAEETTTQASAAVPAPSRPPELDQGEGIFHGRIIVIHGFDLDKTNILQTHLEKNGASVLSGDDLENLPSSDLRRGYLVIPHDVEVDVVSGSLPERAGSIMNLVTNWWVERCLYGKRLVDPTDDVLSRPFDKLSVNGFSGLTVNSTGFSGIELLHVTKAVTLVGAAYDEQLHAKTSVIVCKSRRPAPQKLKFATDRRIPAVHAEWLWECLRTGALQPFGNYMLNTWVPRQPQKTRSKPQLAERPALAPEKRVALKPQESERKDAPRIVTKPQHSRARGPQRPRALDFTHSADATPGSTTDLLTLPAESTRTSRAFDNDEPFGGFDGSASMPLQDINANSPRRQSTSSTGSATNGKSRTRQRSSSAESLIRAAPAPRTKKQAREPSPDSVIPAPSEPPAPVPEPQRPVQQPEEEKDYSDLLSKLRANRKEAPTPEDQADEKRRRRRQLGRATSARSIGSTGDASSGHLGLDAEDEDETVVINEYQPSQELGWDSPGAAKAREAMIKKLGGTLKERSVPVKAIGGAMDGPSEGGMTSRAGRKRRPGF</sequence>
<feature type="domain" description="BRCT" evidence="3">
    <location>
        <begin position="323"/>
        <end position="424"/>
    </location>
</feature>
<feature type="domain" description="BRCT" evidence="3">
    <location>
        <begin position="9"/>
        <end position="82"/>
    </location>
</feature>
<keyword evidence="1" id="KW-0677">Repeat</keyword>
<dbReference type="Pfam" id="PF00533">
    <property type="entry name" value="BRCT"/>
    <property type="match status" value="1"/>
</dbReference>
<dbReference type="GO" id="GO:0006270">
    <property type="term" value="P:DNA replication initiation"/>
    <property type="evidence" value="ECO:0007669"/>
    <property type="project" value="TreeGrafter"/>
</dbReference>
<dbReference type="InterPro" id="IPR036420">
    <property type="entry name" value="BRCT_dom_sf"/>
</dbReference>
<feature type="compositionally biased region" description="Polar residues" evidence="2">
    <location>
        <begin position="633"/>
        <end position="664"/>
    </location>
</feature>
<feature type="domain" description="BRCT" evidence="3">
    <location>
        <begin position="105"/>
        <end position="194"/>
    </location>
</feature>
<evidence type="ECO:0000256" key="2">
    <source>
        <dbReference type="SAM" id="MobiDB-lite"/>
    </source>
</evidence>
<reference evidence="4" key="1">
    <citation type="submission" date="2022-10" db="EMBL/GenBank/DDBJ databases">
        <title>Tapping the CABI collections for fungal endophytes: first genome assemblies for Collariella, Neodidymelliopsis, Ascochyta clinopodiicola, Didymella pomorum, Didymosphaeria variabile, Neocosmospora piperis and Neocucurbitaria cava.</title>
        <authorList>
            <person name="Hill R."/>
        </authorList>
    </citation>
    <scope>NUCLEOTIDE SEQUENCE</scope>
    <source>
        <strain evidence="4">IMI 360193</strain>
    </source>
</reference>
<dbReference type="Proteomes" id="UP001140562">
    <property type="component" value="Unassembled WGS sequence"/>
</dbReference>
<feature type="region of interest" description="Disordered" evidence="2">
    <location>
        <begin position="212"/>
        <end position="243"/>
    </location>
</feature>
<dbReference type="GO" id="GO:0033314">
    <property type="term" value="P:mitotic DNA replication checkpoint signaling"/>
    <property type="evidence" value="ECO:0007669"/>
    <property type="project" value="TreeGrafter"/>
</dbReference>
<feature type="region of interest" description="Disordered" evidence="2">
    <location>
        <begin position="527"/>
        <end position="793"/>
    </location>
</feature>
<evidence type="ECO:0000313" key="4">
    <source>
        <dbReference type="EMBL" id="KAJ4332195.1"/>
    </source>
</evidence>
<dbReference type="AlphaFoldDB" id="A0A9W8WST3"/>
<comment type="caution">
    <text evidence="4">The sequence shown here is derived from an EMBL/GenBank/DDBJ whole genome shotgun (WGS) entry which is preliminary data.</text>
</comment>
<accession>A0A9W8WST3</accession>
<dbReference type="PROSITE" id="PS50172">
    <property type="entry name" value="BRCT"/>
    <property type="match status" value="4"/>
</dbReference>
<feature type="compositionally biased region" description="Pro residues" evidence="2">
    <location>
        <begin position="691"/>
        <end position="702"/>
    </location>
</feature>
<dbReference type="InterPro" id="IPR059215">
    <property type="entry name" value="BRCT2_TopBP1-like"/>
</dbReference>
<dbReference type="PANTHER" id="PTHR13561:SF20">
    <property type="entry name" value="DNA TOPOISOMERASE 2-BINDING PROTEIN 1"/>
    <property type="match status" value="1"/>
</dbReference>
<dbReference type="CDD" id="cd17723">
    <property type="entry name" value="BRCT_Rad4_rpt4"/>
    <property type="match status" value="1"/>
</dbReference>
<feature type="domain" description="BRCT" evidence="3">
    <location>
        <begin position="431"/>
        <end position="521"/>
    </location>
</feature>
<feature type="region of interest" description="Disordered" evidence="2">
    <location>
        <begin position="279"/>
        <end position="323"/>
    </location>
</feature>
<dbReference type="CDD" id="cd18433">
    <property type="entry name" value="BRCT_Rad4_rpt3"/>
    <property type="match status" value="1"/>
</dbReference>
<evidence type="ECO:0000256" key="1">
    <source>
        <dbReference type="ARBA" id="ARBA00022737"/>
    </source>
</evidence>
<dbReference type="Pfam" id="PF12738">
    <property type="entry name" value="PTCB-BRCT"/>
    <property type="match status" value="2"/>
</dbReference>
<organism evidence="4 5">
    <name type="scientific">Didymella glomerata</name>
    <dbReference type="NCBI Taxonomy" id="749621"/>
    <lineage>
        <taxon>Eukaryota</taxon>
        <taxon>Fungi</taxon>
        <taxon>Dikarya</taxon>
        <taxon>Ascomycota</taxon>
        <taxon>Pezizomycotina</taxon>
        <taxon>Dothideomycetes</taxon>
        <taxon>Pleosporomycetidae</taxon>
        <taxon>Pleosporales</taxon>
        <taxon>Pleosporineae</taxon>
        <taxon>Didymellaceae</taxon>
        <taxon>Didymella</taxon>
    </lineage>
</organism>